<reference evidence="9" key="1">
    <citation type="submission" date="2017-05" db="EMBL/GenBank/DDBJ databases">
        <title>Complete and WGS of Bordetella genogroups.</title>
        <authorList>
            <person name="Spilker T."/>
            <person name="Lipuma J."/>
        </authorList>
    </citation>
    <scope>NUCLEOTIDE SEQUENCE [LARGE SCALE GENOMIC DNA]</scope>
    <source>
        <strain evidence="9">AU8256</strain>
    </source>
</reference>
<protein>
    <recommendedName>
        <fullName evidence="7">TauD/TfdA-like domain-containing protein</fullName>
    </recommendedName>
</protein>
<comment type="caution">
    <text evidence="8">The sequence shown here is derived from an EMBL/GenBank/DDBJ whole genome shotgun (WGS) entry which is preliminary data.</text>
</comment>
<sequence>MVTPAGRPLGAEPNPGLPPRGRGGHKKLVSRSIKTRSTGGNRARILVPSHHEAIAMPVDIIPFERGFGAQVAGVPASLEVGEADFQKIRQAWIDHSILLFRDLDLSPEQHIAFTRRFGELHIMKPLKFNLPDYPEVFVVSNASKEDPSKPVSREGGAGEAGLKRAGEGFHTDGEDKRIPNAGSLLYARRVPPERGDTLFVDMYSVYEALPQPVRHAIAGRRARYSRIDLHATHYPLMDPLTEEEKRDRPDVFHPLARRHPDSGRTSLYIGRWACDVEGVDPQEGRALIRYLQEFAQQPRFIFTQKWRPGDAVLWDNRCTQHCATGFDDAAYVRTMYRTTLEGDVPIMATVRAGIETRDWSA</sequence>
<keyword evidence="9" id="KW-1185">Reference proteome</keyword>
<feature type="region of interest" description="Disordered" evidence="6">
    <location>
        <begin position="144"/>
        <end position="176"/>
    </location>
</feature>
<dbReference type="PANTHER" id="PTHR43779:SF3">
    <property type="entry name" value="(3R)-3-[(CARBOXYMETHYL)AMINO]FATTY ACID OXYGENASE_DECARBOXYLASE"/>
    <property type="match status" value="1"/>
</dbReference>
<evidence type="ECO:0000259" key="7">
    <source>
        <dbReference type="Pfam" id="PF02668"/>
    </source>
</evidence>
<keyword evidence="2" id="KW-0479">Metal-binding</keyword>
<dbReference type="InterPro" id="IPR003819">
    <property type="entry name" value="TauD/TfdA-like"/>
</dbReference>
<dbReference type="GO" id="GO:0046872">
    <property type="term" value="F:metal ion binding"/>
    <property type="evidence" value="ECO:0007669"/>
    <property type="project" value="UniProtKB-KW"/>
</dbReference>
<dbReference type="PANTHER" id="PTHR43779">
    <property type="entry name" value="DIOXYGENASE RV0097-RELATED"/>
    <property type="match status" value="1"/>
</dbReference>
<dbReference type="AlphaFoldDB" id="A0A261VFN8"/>
<evidence type="ECO:0000256" key="1">
    <source>
        <dbReference type="ARBA" id="ARBA00005896"/>
    </source>
</evidence>
<keyword evidence="4" id="KW-0560">Oxidoreductase</keyword>
<dbReference type="Gene3D" id="3.60.130.10">
    <property type="entry name" value="Clavaminate synthase-like"/>
    <property type="match status" value="1"/>
</dbReference>
<dbReference type="Pfam" id="PF02668">
    <property type="entry name" value="TauD"/>
    <property type="match status" value="1"/>
</dbReference>
<feature type="region of interest" description="Disordered" evidence="6">
    <location>
        <begin position="1"/>
        <end position="40"/>
    </location>
</feature>
<comment type="similarity">
    <text evidence="1">Belongs to the TfdA dioxygenase family.</text>
</comment>
<dbReference type="InterPro" id="IPR042098">
    <property type="entry name" value="TauD-like_sf"/>
</dbReference>
<feature type="compositionally biased region" description="Basic and acidic residues" evidence="6">
    <location>
        <begin position="161"/>
        <end position="176"/>
    </location>
</feature>
<dbReference type="Proteomes" id="UP000215633">
    <property type="component" value="Unassembled WGS sequence"/>
</dbReference>
<evidence type="ECO:0000256" key="4">
    <source>
        <dbReference type="ARBA" id="ARBA00023002"/>
    </source>
</evidence>
<evidence type="ECO:0000313" key="8">
    <source>
        <dbReference type="EMBL" id="OZI72865.1"/>
    </source>
</evidence>
<evidence type="ECO:0000313" key="9">
    <source>
        <dbReference type="Proteomes" id="UP000215633"/>
    </source>
</evidence>
<proteinExistence type="inferred from homology"/>
<accession>A0A261VFN8</accession>
<gene>
    <name evidence="8" type="ORF">CAL24_21145</name>
</gene>
<dbReference type="SUPFAM" id="SSF51197">
    <property type="entry name" value="Clavaminate synthase-like"/>
    <property type="match status" value="1"/>
</dbReference>
<feature type="domain" description="TauD/TfdA-like" evidence="7">
    <location>
        <begin position="62"/>
        <end position="339"/>
    </location>
</feature>
<keyword evidence="3" id="KW-0223">Dioxygenase</keyword>
<evidence type="ECO:0000256" key="3">
    <source>
        <dbReference type="ARBA" id="ARBA00022964"/>
    </source>
</evidence>
<evidence type="ECO:0000256" key="2">
    <source>
        <dbReference type="ARBA" id="ARBA00022723"/>
    </source>
</evidence>
<dbReference type="GO" id="GO:0016706">
    <property type="term" value="F:2-oxoglutarate-dependent dioxygenase activity"/>
    <property type="evidence" value="ECO:0007669"/>
    <property type="project" value="UniProtKB-ARBA"/>
</dbReference>
<keyword evidence="5" id="KW-0408">Iron</keyword>
<evidence type="ECO:0000256" key="5">
    <source>
        <dbReference type="ARBA" id="ARBA00023004"/>
    </source>
</evidence>
<dbReference type="InterPro" id="IPR051178">
    <property type="entry name" value="TfdA_dioxygenase"/>
</dbReference>
<name>A0A261VFN8_9BORD</name>
<dbReference type="EMBL" id="NEVT01000008">
    <property type="protein sequence ID" value="OZI72865.1"/>
    <property type="molecule type" value="Genomic_DNA"/>
</dbReference>
<organism evidence="8 9">
    <name type="scientific">Bordetella genomosp. 2</name>
    <dbReference type="NCBI Taxonomy" id="1983456"/>
    <lineage>
        <taxon>Bacteria</taxon>
        <taxon>Pseudomonadati</taxon>
        <taxon>Pseudomonadota</taxon>
        <taxon>Betaproteobacteria</taxon>
        <taxon>Burkholderiales</taxon>
        <taxon>Alcaligenaceae</taxon>
        <taxon>Bordetella</taxon>
    </lineage>
</organism>
<evidence type="ECO:0000256" key="6">
    <source>
        <dbReference type="SAM" id="MobiDB-lite"/>
    </source>
</evidence>